<comment type="caution">
    <text evidence="5">The sequence shown here is derived from an EMBL/GenBank/DDBJ whole genome shotgun (WGS) entry which is preliminary data.</text>
</comment>
<protein>
    <submittedName>
        <fullName evidence="5">Glycosyltransferase</fullName>
    </submittedName>
</protein>
<dbReference type="InterPro" id="IPR001173">
    <property type="entry name" value="Glyco_trans_2-like"/>
</dbReference>
<evidence type="ECO:0000256" key="2">
    <source>
        <dbReference type="ARBA" id="ARBA00022676"/>
    </source>
</evidence>
<evidence type="ECO:0000313" key="6">
    <source>
        <dbReference type="Proteomes" id="UP000764045"/>
    </source>
</evidence>
<evidence type="ECO:0000256" key="3">
    <source>
        <dbReference type="ARBA" id="ARBA00022679"/>
    </source>
</evidence>
<dbReference type="SUPFAM" id="SSF53448">
    <property type="entry name" value="Nucleotide-diphospho-sugar transferases"/>
    <property type="match status" value="1"/>
</dbReference>
<dbReference type="AlphaFoldDB" id="A0A939B5X9"/>
<reference evidence="5 6" key="1">
    <citation type="journal article" date="2021" name="Sci. Rep.">
        <title>The distribution of antibiotic resistance genes in chicken gut microbiota commensals.</title>
        <authorList>
            <person name="Juricova H."/>
            <person name="Matiasovicova J."/>
            <person name="Kubasova T."/>
            <person name="Cejkova D."/>
            <person name="Rychlik I."/>
        </authorList>
    </citation>
    <scope>NUCLEOTIDE SEQUENCE [LARGE SCALE GENOMIC DNA]</scope>
    <source>
        <strain evidence="5 6">An819</strain>
    </source>
</reference>
<keyword evidence="3" id="KW-0808">Transferase</keyword>
<evidence type="ECO:0000259" key="4">
    <source>
        <dbReference type="Pfam" id="PF00535"/>
    </source>
</evidence>
<keyword evidence="6" id="KW-1185">Reference proteome</keyword>
<organism evidence="5 6">
    <name type="scientific">Marseilla massiliensis</name>
    <dbReference type="NCBI Taxonomy" id="1841864"/>
    <lineage>
        <taxon>Bacteria</taxon>
        <taxon>Pseudomonadati</taxon>
        <taxon>Bacteroidota</taxon>
        <taxon>Bacteroidia</taxon>
        <taxon>Bacteroidales</taxon>
        <taxon>Prevotellaceae</taxon>
        <taxon>Marseilla</taxon>
    </lineage>
</organism>
<dbReference type="Pfam" id="PF00535">
    <property type="entry name" value="Glycos_transf_2"/>
    <property type="match status" value="1"/>
</dbReference>
<evidence type="ECO:0000256" key="1">
    <source>
        <dbReference type="ARBA" id="ARBA00006739"/>
    </source>
</evidence>
<dbReference type="EMBL" id="JACJJL010000043">
    <property type="protein sequence ID" value="MBM6663070.1"/>
    <property type="molecule type" value="Genomic_DNA"/>
</dbReference>
<comment type="similarity">
    <text evidence="1">Belongs to the glycosyltransferase 2 family.</text>
</comment>
<feature type="domain" description="Glycosyltransferase 2-like" evidence="4">
    <location>
        <begin position="4"/>
        <end position="218"/>
    </location>
</feature>
<dbReference type="Proteomes" id="UP000764045">
    <property type="component" value="Unassembled WGS sequence"/>
</dbReference>
<keyword evidence="2" id="KW-0328">Glycosyltransferase</keyword>
<dbReference type="InterPro" id="IPR029044">
    <property type="entry name" value="Nucleotide-diphossugar_trans"/>
</dbReference>
<proteinExistence type="inferred from homology"/>
<dbReference type="GO" id="GO:0016757">
    <property type="term" value="F:glycosyltransferase activity"/>
    <property type="evidence" value="ECO:0007669"/>
    <property type="project" value="UniProtKB-KW"/>
</dbReference>
<accession>A0A939B5X9</accession>
<dbReference type="PANTHER" id="PTHR43179">
    <property type="entry name" value="RHAMNOSYLTRANSFERASE WBBL"/>
    <property type="match status" value="1"/>
</dbReference>
<dbReference type="RefSeq" id="WP_205112093.1">
    <property type="nucleotide sequence ID" value="NZ_JACJJL010000043.1"/>
</dbReference>
<name>A0A939B5X9_9BACT</name>
<sequence length="318" mass="36901">MYISIIILNYNNSYDTINCIKSVLNYNTYPVKFIVVDNGSSNLNVIEELDFFLKETFQNDYAKFDEFSPQHSLILKKATFLVSKSNDGYAVGNNKGLKLAYADSSIDKVLILNNDILFIEDFLPELTERLKTLPNAAIVSPLLLKKDKKEIDYTCARKSVGITEMIYQNICYTFRKSTNVDLNRCFLYKEPKLLKKQSLQIDLPSGSCMLFSKKMFEKIGSFDPGTFLYYEEDILCQKIKKEGMVNYICPQLRCVHLGAASTKKVKFSYSSFMKSRESQRYYVHNFMKPNFIGLMIYELTRIIFNFSVWLPLKLKNKI</sequence>
<dbReference type="PANTHER" id="PTHR43179:SF12">
    <property type="entry name" value="GALACTOFURANOSYLTRANSFERASE GLFT2"/>
    <property type="match status" value="1"/>
</dbReference>
<dbReference type="Gene3D" id="3.90.550.10">
    <property type="entry name" value="Spore Coat Polysaccharide Biosynthesis Protein SpsA, Chain A"/>
    <property type="match status" value="1"/>
</dbReference>
<evidence type="ECO:0000313" key="5">
    <source>
        <dbReference type="EMBL" id="MBM6663070.1"/>
    </source>
</evidence>
<gene>
    <name evidence="5" type="ORF">H6B30_15195</name>
</gene>